<dbReference type="Gene3D" id="1.10.8.60">
    <property type="match status" value="1"/>
</dbReference>
<reference evidence="2 3" key="1">
    <citation type="submission" date="2018-09" db="EMBL/GenBank/DDBJ databases">
        <title>Novel species of Cryobacterium.</title>
        <authorList>
            <person name="Liu Q."/>
            <person name="Xin Y.-H."/>
        </authorList>
    </citation>
    <scope>NUCLEOTIDE SEQUENCE [LARGE SCALE GENOMIC DNA]</scope>
    <source>
        <strain evidence="2 3">Hh39</strain>
    </source>
</reference>
<dbReference type="SUPFAM" id="SSF52540">
    <property type="entry name" value="P-loop containing nucleoside triphosphate hydrolases"/>
    <property type="match status" value="1"/>
</dbReference>
<proteinExistence type="predicted"/>
<comment type="caution">
    <text evidence="2">The sequence shown here is derived from an EMBL/GenBank/DDBJ whole genome shotgun (WGS) entry which is preliminary data.</text>
</comment>
<evidence type="ECO:0000259" key="1">
    <source>
        <dbReference type="SMART" id="SM00382"/>
    </source>
</evidence>
<evidence type="ECO:0000313" key="3">
    <source>
        <dbReference type="Proteomes" id="UP000272015"/>
    </source>
</evidence>
<dbReference type="InterPro" id="IPR050168">
    <property type="entry name" value="AAA_ATPase_domain"/>
</dbReference>
<dbReference type="CDD" id="cd19481">
    <property type="entry name" value="RecA-like_protease"/>
    <property type="match status" value="1"/>
</dbReference>
<dbReference type="Proteomes" id="UP000272015">
    <property type="component" value="Unassembled WGS sequence"/>
</dbReference>
<dbReference type="SMART" id="SM00382">
    <property type="entry name" value="AAA"/>
    <property type="match status" value="1"/>
</dbReference>
<gene>
    <name evidence="2" type="ORF">D6T64_01830</name>
</gene>
<dbReference type="Gene3D" id="3.40.50.300">
    <property type="entry name" value="P-loop containing nucleotide triphosphate hydrolases"/>
    <property type="match status" value="1"/>
</dbReference>
<dbReference type="PANTHER" id="PTHR23077:SF198">
    <property type="entry name" value="ATP-DEPENDENT ZINC METALLOPROTEASE FTSH"/>
    <property type="match status" value="1"/>
</dbReference>
<dbReference type="InterPro" id="IPR003593">
    <property type="entry name" value="AAA+_ATPase"/>
</dbReference>
<dbReference type="InterPro" id="IPR027417">
    <property type="entry name" value="P-loop_NTPase"/>
</dbReference>
<evidence type="ECO:0000313" key="2">
    <source>
        <dbReference type="EMBL" id="RJT91421.1"/>
    </source>
</evidence>
<dbReference type="InterPro" id="IPR003959">
    <property type="entry name" value="ATPase_AAA_core"/>
</dbReference>
<protein>
    <submittedName>
        <fullName evidence="2">AAA family ATPase</fullName>
    </submittedName>
</protein>
<dbReference type="PANTHER" id="PTHR23077">
    <property type="entry name" value="AAA-FAMILY ATPASE"/>
    <property type="match status" value="1"/>
</dbReference>
<dbReference type="RefSeq" id="WP_119970896.1">
    <property type="nucleotide sequence ID" value="NZ_JBHSQA010000040.1"/>
</dbReference>
<feature type="domain" description="AAA+ ATPase" evidence="1">
    <location>
        <begin position="137"/>
        <end position="269"/>
    </location>
</feature>
<dbReference type="EMBL" id="QZVS01000047">
    <property type="protein sequence ID" value="RJT91421.1"/>
    <property type="molecule type" value="Genomic_DNA"/>
</dbReference>
<organism evidence="2 3">
    <name type="scientific">Cryobacterium melibiosiphilum</name>
    <dbReference type="NCBI Taxonomy" id="995039"/>
    <lineage>
        <taxon>Bacteria</taxon>
        <taxon>Bacillati</taxon>
        <taxon>Actinomycetota</taxon>
        <taxon>Actinomycetes</taxon>
        <taxon>Micrococcales</taxon>
        <taxon>Microbacteriaceae</taxon>
        <taxon>Cryobacterium</taxon>
    </lineage>
</organism>
<dbReference type="GO" id="GO:0005524">
    <property type="term" value="F:ATP binding"/>
    <property type="evidence" value="ECO:0007669"/>
    <property type="project" value="InterPro"/>
</dbReference>
<dbReference type="OrthoDB" id="9806903at2"/>
<accession>A0A3A5MQM7</accession>
<dbReference type="AlphaFoldDB" id="A0A3A5MQM7"/>
<sequence length="401" mass="43287">MEQIAIVKSLVRVALAQGDDAVRHQAERLAAALRKADDKDASAIERLLSATSQSKNLAPSHLTKSFSTGFATATERMLPGVAVPVDRESSAPLATIVFPENNLAAFPVLAPGVTDTLAGLLLEWKNHGRLIEAGLNPSLTCLIYGPPGTGKTTLALWLAHELGLPAVVARLDGLISSLLGTTARNLGALFAFANRYECVLVLDEFDAIAKLRDDPNEVGEIKRVVNTLLQNIDAREGRGVIIGLTNHQALLDPAVWRRFEVQLAIPLPGPDERFDIAKGALSAKNHESIAESKLLAWVSEGFSGSELVTLCAKYRKRLILSDGESRAPFETISQLAASTSVHTDRRRVFDLANENTLTRVLATNQDIRFSYSELAHVLGVSTKTISRRMSDTVEGDTADAE</sequence>
<dbReference type="GO" id="GO:0016887">
    <property type="term" value="F:ATP hydrolysis activity"/>
    <property type="evidence" value="ECO:0007669"/>
    <property type="project" value="InterPro"/>
</dbReference>
<dbReference type="Pfam" id="PF00004">
    <property type="entry name" value="AAA"/>
    <property type="match status" value="1"/>
</dbReference>
<keyword evidence="3" id="KW-1185">Reference proteome</keyword>
<name>A0A3A5MQM7_9MICO</name>